<feature type="chain" id="PRO_5021025503" evidence="3">
    <location>
        <begin position="20"/>
        <end position="213"/>
    </location>
</feature>
<dbReference type="PROSITE" id="PS51257">
    <property type="entry name" value="PROKAR_LIPOPROTEIN"/>
    <property type="match status" value="1"/>
</dbReference>
<evidence type="ECO:0000313" key="5">
    <source>
        <dbReference type="Proteomes" id="UP000295509"/>
    </source>
</evidence>
<dbReference type="InterPro" id="IPR007312">
    <property type="entry name" value="Phosphoesterase"/>
</dbReference>
<keyword evidence="3" id="KW-0732">Signal</keyword>
<dbReference type="Pfam" id="PF04185">
    <property type="entry name" value="Phosphoesterase"/>
    <property type="match status" value="1"/>
</dbReference>
<accession>A0A4R8KNM5</accession>
<sequence>MFRKAILPASLAAALLALAACGSSDNNPPSASNPPAPAAAAPSPQDLAQTATPIKHLVVIYGENRSFDHYFATYPQAKNTPGEPVFTALAGTPVVKNLQTDNLIATNPNQTNASNLAITPAIPATELVPFRLDRAQANTADQSHSYSPEQEASDVGKMDAFPAFTGKATMGSAGAFGTKAQVLGFFDGNTVTGLWNYAQHFAMSQNAYTDTYG</sequence>
<dbReference type="Proteomes" id="UP000295509">
    <property type="component" value="Unassembled WGS sequence"/>
</dbReference>
<feature type="non-terminal residue" evidence="4">
    <location>
        <position position="213"/>
    </location>
</feature>
<dbReference type="EMBL" id="SORE01000066">
    <property type="protein sequence ID" value="TDY31196.1"/>
    <property type="molecule type" value="Genomic_DNA"/>
</dbReference>
<protein>
    <submittedName>
        <fullName evidence="4">Phosphoesterase family protein</fullName>
    </submittedName>
</protein>
<feature type="region of interest" description="Disordered" evidence="2">
    <location>
        <begin position="24"/>
        <end position="46"/>
    </location>
</feature>
<dbReference type="PANTHER" id="PTHR31956">
    <property type="entry name" value="NON-SPECIFIC PHOSPHOLIPASE C4-RELATED"/>
    <property type="match status" value="1"/>
</dbReference>
<evidence type="ECO:0000313" key="4">
    <source>
        <dbReference type="EMBL" id="TDY31196.1"/>
    </source>
</evidence>
<evidence type="ECO:0000256" key="2">
    <source>
        <dbReference type="SAM" id="MobiDB-lite"/>
    </source>
</evidence>
<dbReference type="GO" id="GO:0042578">
    <property type="term" value="F:phosphoric ester hydrolase activity"/>
    <property type="evidence" value="ECO:0007669"/>
    <property type="project" value="UniProtKB-ARBA"/>
</dbReference>
<evidence type="ECO:0000256" key="3">
    <source>
        <dbReference type="SAM" id="SignalP"/>
    </source>
</evidence>
<dbReference type="RefSeq" id="WP_279589222.1">
    <property type="nucleotide sequence ID" value="NZ_SORE01000066.1"/>
</dbReference>
<dbReference type="PANTHER" id="PTHR31956:SF1">
    <property type="entry name" value="NON-SPECIFIC PHOSPHOLIPASE C1"/>
    <property type="match status" value="1"/>
</dbReference>
<comment type="caution">
    <text evidence="4">The sequence shown here is derived from an EMBL/GenBank/DDBJ whole genome shotgun (WGS) entry which is preliminary data.</text>
</comment>
<gene>
    <name evidence="4" type="ORF">BX592_1662</name>
</gene>
<keyword evidence="1" id="KW-0378">Hydrolase</keyword>
<name>A0A4R8KNM5_9BURK</name>
<dbReference type="AlphaFoldDB" id="A0A4R8KNM5"/>
<dbReference type="InterPro" id="IPR017850">
    <property type="entry name" value="Alkaline_phosphatase_core_sf"/>
</dbReference>
<feature type="signal peptide" evidence="3">
    <location>
        <begin position="1"/>
        <end position="19"/>
    </location>
</feature>
<evidence type="ECO:0000256" key="1">
    <source>
        <dbReference type="ARBA" id="ARBA00022801"/>
    </source>
</evidence>
<keyword evidence="5" id="KW-1185">Reference proteome</keyword>
<reference evidence="4 5" key="1">
    <citation type="submission" date="2019-03" db="EMBL/GenBank/DDBJ databases">
        <title>Genomic Encyclopedia of Type Strains, Phase III (KMG-III): the genomes of soil and plant-associated and newly described type strains.</title>
        <authorList>
            <person name="Whitman W."/>
        </authorList>
    </citation>
    <scope>NUCLEOTIDE SEQUENCE [LARGE SCALE GENOMIC DNA]</scope>
    <source>
        <strain evidence="4 5">LMG 29544</strain>
    </source>
</reference>
<dbReference type="Gene3D" id="3.40.720.10">
    <property type="entry name" value="Alkaline Phosphatase, subunit A"/>
    <property type="match status" value="1"/>
</dbReference>
<proteinExistence type="predicted"/>
<organism evidence="4 5">
    <name type="scientific">Paraburkholderia rhizosphaerae</name>
    <dbReference type="NCBI Taxonomy" id="480658"/>
    <lineage>
        <taxon>Bacteria</taxon>
        <taxon>Pseudomonadati</taxon>
        <taxon>Pseudomonadota</taxon>
        <taxon>Betaproteobacteria</taxon>
        <taxon>Burkholderiales</taxon>
        <taxon>Burkholderiaceae</taxon>
        <taxon>Paraburkholderia</taxon>
    </lineage>
</organism>